<dbReference type="AlphaFoldDB" id="A0A9Q3IPH3"/>
<sequence>MLRWQIDIHEYKGNMTIAQKCGNIHENVDGHSRWALENTPENLAWVPQEEHHIQGICVMDIGTEFLNKVKEIHKMDKNCHILCKLLIKDFKNPSLSSKLDKIWRKS</sequence>
<reference evidence="1" key="1">
    <citation type="submission" date="2021-03" db="EMBL/GenBank/DDBJ databases">
        <title>Draft genome sequence of rust myrtle Austropuccinia psidii MF-1, a brazilian biotype.</title>
        <authorList>
            <person name="Quecine M.C."/>
            <person name="Pachon D.M.R."/>
            <person name="Bonatelli M.L."/>
            <person name="Correr F.H."/>
            <person name="Franceschini L.M."/>
            <person name="Leite T.F."/>
            <person name="Margarido G.R.A."/>
            <person name="Almeida C.A."/>
            <person name="Ferrarezi J.A."/>
            <person name="Labate C.A."/>
        </authorList>
    </citation>
    <scope>NUCLEOTIDE SEQUENCE</scope>
    <source>
        <strain evidence="1">MF-1</strain>
    </source>
</reference>
<accession>A0A9Q3IPH3</accession>
<protein>
    <submittedName>
        <fullName evidence="1">Uncharacterized protein</fullName>
    </submittedName>
</protein>
<gene>
    <name evidence="1" type="ORF">O181_087350</name>
</gene>
<name>A0A9Q3IPH3_9BASI</name>
<organism evidence="1 2">
    <name type="scientific">Austropuccinia psidii MF-1</name>
    <dbReference type="NCBI Taxonomy" id="1389203"/>
    <lineage>
        <taxon>Eukaryota</taxon>
        <taxon>Fungi</taxon>
        <taxon>Dikarya</taxon>
        <taxon>Basidiomycota</taxon>
        <taxon>Pucciniomycotina</taxon>
        <taxon>Pucciniomycetes</taxon>
        <taxon>Pucciniales</taxon>
        <taxon>Sphaerophragmiaceae</taxon>
        <taxon>Austropuccinia</taxon>
    </lineage>
</organism>
<keyword evidence="2" id="KW-1185">Reference proteome</keyword>
<evidence type="ECO:0000313" key="2">
    <source>
        <dbReference type="Proteomes" id="UP000765509"/>
    </source>
</evidence>
<evidence type="ECO:0000313" key="1">
    <source>
        <dbReference type="EMBL" id="MBW0547635.1"/>
    </source>
</evidence>
<dbReference type="OrthoDB" id="7982113at2759"/>
<proteinExistence type="predicted"/>
<dbReference type="Proteomes" id="UP000765509">
    <property type="component" value="Unassembled WGS sequence"/>
</dbReference>
<comment type="caution">
    <text evidence="1">The sequence shown here is derived from an EMBL/GenBank/DDBJ whole genome shotgun (WGS) entry which is preliminary data.</text>
</comment>
<dbReference type="EMBL" id="AVOT02052715">
    <property type="protein sequence ID" value="MBW0547635.1"/>
    <property type="molecule type" value="Genomic_DNA"/>
</dbReference>